<organism evidence="2 3">
    <name type="scientific">Xanthomonas melonis</name>
    <dbReference type="NCBI Taxonomy" id="56456"/>
    <lineage>
        <taxon>Bacteria</taxon>
        <taxon>Pseudomonadati</taxon>
        <taxon>Pseudomonadota</taxon>
        <taxon>Gammaproteobacteria</taxon>
        <taxon>Lysobacterales</taxon>
        <taxon>Lysobacteraceae</taxon>
        <taxon>Xanthomonas</taxon>
    </lineage>
</organism>
<sequence length="93" mass="9703">MTVGPVIVLLNLGAALFALIAACLWYRSATVQVPHKDEPDSSGLYPAAIIVGENTDFIGTAFAQSTWSKRAAFAAAIAAALQSLALLVQSVWA</sequence>
<evidence type="ECO:0000313" key="2">
    <source>
        <dbReference type="EMBL" id="MCD0265013.1"/>
    </source>
</evidence>
<feature type="transmembrane region" description="Helical" evidence="1">
    <location>
        <begin position="6"/>
        <end position="26"/>
    </location>
</feature>
<keyword evidence="3" id="KW-1185">Reference proteome</keyword>
<keyword evidence="1" id="KW-0812">Transmembrane</keyword>
<feature type="transmembrane region" description="Helical" evidence="1">
    <location>
        <begin position="71"/>
        <end position="92"/>
    </location>
</feature>
<dbReference type="EMBL" id="JAFFQI010000149">
    <property type="protein sequence ID" value="MCD0265013.1"/>
    <property type="molecule type" value="Genomic_DNA"/>
</dbReference>
<protein>
    <submittedName>
        <fullName evidence="2">Uncharacterized protein</fullName>
    </submittedName>
</protein>
<evidence type="ECO:0000313" key="3">
    <source>
        <dbReference type="Proteomes" id="UP001430396"/>
    </source>
</evidence>
<keyword evidence="1" id="KW-0472">Membrane</keyword>
<reference evidence="2" key="1">
    <citation type="submission" date="2021-02" db="EMBL/GenBank/DDBJ databases">
        <title>Copper resistance gene diversity in local Xanthomonas species at agrochemical polluted sites in Trinidad, Trinidad and Tobago.</title>
        <authorList>
            <person name="Ramnarine S.D.B.J."/>
            <person name="Ramsubhag A."/>
            <person name="Jayaraman J."/>
        </authorList>
    </citation>
    <scope>NUCLEOTIDE SEQUENCE</scope>
    <source>
        <strain evidence="2">CaNP6A</strain>
    </source>
</reference>
<accession>A0ABS8NSW8</accession>
<gene>
    <name evidence="2" type="ORF">JWH11_00870</name>
</gene>
<evidence type="ECO:0000256" key="1">
    <source>
        <dbReference type="SAM" id="Phobius"/>
    </source>
</evidence>
<name>A0ABS8NSW8_9XANT</name>
<dbReference type="Proteomes" id="UP001430396">
    <property type="component" value="Unassembled WGS sequence"/>
</dbReference>
<dbReference type="RefSeq" id="WP_230440298.1">
    <property type="nucleotide sequence ID" value="NZ_JAFFQI010000149.1"/>
</dbReference>
<proteinExistence type="predicted"/>
<keyword evidence="1" id="KW-1133">Transmembrane helix</keyword>
<comment type="caution">
    <text evidence="2">The sequence shown here is derived from an EMBL/GenBank/DDBJ whole genome shotgun (WGS) entry which is preliminary data.</text>
</comment>